<gene>
    <name evidence="3" type="ORF">BCUN_1397</name>
</gene>
<feature type="chain" id="PRO_5001818669" evidence="2">
    <location>
        <begin position="29"/>
        <end position="254"/>
    </location>
</feature>
<dbReference type="RefSeq" id="WP_152598077.1">
    <property type="nucleotide sequence ID" value="NZ_JGYV01000011.1"/>
</dbReference>
<dbReference type="Proteomes" id="UP000029067">
    <property type="component" value="Unassembled WGS sequence"/>
</dbReference>
<evidence type="ECO:0000313" key="3">
    <source>
        <dbReference type="EMBL" id="KFI62081.1"/>
    </source>
</evidence>
<keyword evidence="1" id="KW-0472">Membrane</keyword>
<name>A0A087ATI1_9BIFI</name>
<keyword evidence="1" id="KW-1133">Transmembrane helix</keyword>
<dbReference type="AlphaFoldDB" id="A0A087ATI1"/>
<keyword evidence="1" id="KW-0812">Transmembrane</keyword>
<feature type="transmembrane region" description="Helical" evidence="1">
    <location>
        <begin position="223"/>
        <end position="243"/>
    </location>
</feature>
<dbReference type="eggNOG" id="ENOG5030R8R">
    <property type="taxonomic scope" value="Bacteria"/>
</dbReference>
<proteinExistence type="predicted"/>
<feature type="signal peptide" evidence="2">
    <location>
        <begin position="1"/>
        <end position="28"/>
    </location>
</feature>
<evidence type="ECO:0000313" key="4">
    <source>
        <dbReference type="Proteomes" id="UP000029067"/>
    </source>
</evidence>
<reference evidence="3 4" key="1">
    <citation type="submission" date="2014-03" db="EMBL/GenBank/DDBJ databases">
        <title>Genomics of Bifidobacteria.</title>
        <authorList>
            <person name="Ventura M."/>
            <person name="Milani C."/>
            <person name="Lugli G.A."/>
        </authorList>
    </citation>
    <scope>NUCLEOTIDE SEQUENCE [LARGE SCALE GENOMIC DNA]</scope>
    <source>
        <strain evidence="3 4">LMG 10738</strain>
    </source>
</reference>
<keyword evidence="2" id="KW-0732">Signal</keyword>
<organism evidence="3 4">
    <name type="scientific">Bifidobacterium cuniculi</name>
    <dbReference type="NCBI Taxonomy" id="1688"/>
    <lineage>
        <taxon>Bacteria</taxon>
        <taxon>Bacillati</taxon>
        <taxon>Actinomycetota</taxon>
        <taxon>Actinomycetes</taxon>
        <taxon>Bifidobacteriales</taxon>
        <taxon>Bifidobacteriaceae</taxon>
        <taxon>Bifidobacterium</taxon>
    </lineage>
</organism>
<keyword evidence="4" id="KW-1185">Reference proteome</keyword>
<evidence type="ECO:0000256" key="1">
    <source>
        <dbReference type="SAM" id="Phobius"/>
    </source>
</evidence>
<protein>
    <submittedName>
        <fullName evidence="3">Uncharacterized protein</fullName>
    </submittedName>
</protein>
<dbReference type="EMBL" id="JGYV01000011">
    <property type="protein sequence ID" value="KFI62081.1"/>
    <property type="molecule type" value="Genomic_DNA"/>
</dbReference>
<accession>A0A087ATI1</accession>
<evidence type="ECO:0000256" key="2">
    <source>
        <dbReference type="SAM" id="SignalP"/>
    </source>
</evidence>
<sequence>MKRHRIIHTTLALLAFLPALCTPSPALALEPIPQDVTAFLESSKPSIMEFERDHTSIMLPLSEEAAEPDIRAAQKTYYVSYDDGDRLTIVPSDEWTAAVYHGTTPTGTATAWRDEDGTLTDGQSTDAQLAQYLTQAEDSGSDLVLIHEEHAWFLRKDGMMTPLNEAATQRFPTAVSEQDFLDTLQPIFDETRRLTREAEARGEILVGGGYTQRADHKQTPARLAAAAAILLLPCAAAILVITIRRKRPHGGPRQ</sequence>
<comment type="caution">
    <text evidence="3">The sequence shown here is derived from an EMBL/GenBank/DDBJ whole genome shotgun (WGS) entry which is preliminary data.</text>
</comment>